<comment type="caution">
    <text evidence="2">The sequence shown here is derived from an EMBL/GenBank/DDBJ whole genome shotgun (WGS) entry which is preliminary data.</text>
</comment>
<evidence type="ECO:0000313" key="2">
    <source>
        <dbReference type="EMBL" id="GAA4673235.1"/>
    </source>
</evidence>
<dbReference type="Proteomes" id="UP001501295">
    <property type="component" value="Unassembled WGS sequence"/>
</dbReference>
<name>A0ABP8VXE6_9MICO</name>
<feature type="transmembrane region" description="Helical" evidence="1">
    <location>
        <begin position="49"/>
        <end position="67"/>
    </location>
</feature>
<keyword evidence="1" id="KW-0472">Membrane</keyword>
<keyword evidence="3" id="KW-1185">Reference proteome</keyword>
<evidence type="ECO:0000313" key="3">
    <source>
        <dbReference type="Proteomes" id="UP001501295"/>
    </source>
</evidence>
<keyword evidence="1" id="KW-1133">Transmembrane helix</keyword>
<gene>
    <name evidence="2" type="ORF">GCM10025780_16800</name>
</gene>
<dbReference type="EMBL" id="BAABLM010000003">
    <property type="protein sequence ID" value="GAA4673235.1"/>
    <property type="molecule type" value="Genomic_DNA"/>
</dbReference>
<evidence type="ECO:0000256" key="1">
    <source>
        <dbReference type="SAM" id="Phobius"/>
    </source>
</evidence>
<sequence length="72" mass="8029">MNPIKFVSDLGFKSNHAYIGGFASIVIALFAWLVSRGKKSDDKAQSDRWGIFIGHWAPTFFAIGLALKQEEK</sequence>
<dbReference type="RefSeq" id="WP_345375393.1">
    <property type="nucleotide sequence ID" value="NZ_BAABLM010000003.1"/>
</dbReference>
<reference evidence="3" key="1">
    <citation type="journal article" date="2019" name="Int. J. Syst. Evol. Microbiol.">
        <title>The Global Catalogue of Microorganisms (GCM) 10K type strain sequencing project: providing services to taxonomists for standard genome sequencing and annotation.</title>
        <authorList>
            <consortium name="The Broad Institute Genomics Platform"/>
            <consortium name="The Broad Institute Genome Sequencing Center for Infectious Disease"/>
            <person name="Wu L."/>
            <person name="Ma J."/>
        </authorList>
    </citation>
    <scope>NUCLEOTIDE SEQUENCE [LARGE SCALE GENOMIC DNA]</scope>
    <source>
        <strain evidence="3">JCM 18956</strain>
    </source>
</reference>
<organism evidence="2 3">
    <name type="scientific">Frondihabitans cladoniiphilus</name>
    <dbReference type="NCBI Taxonomy" id="715785"/>
    <lineage>
        <taxon>Bacteria</taxon>
        <taxon>Bacillati</taxon>
        <taxon>Actinomycetota</taxon>
        <taxon>Actinomycetes</taxon>
        <taxon>Micrococcales</taxon>
        <taxon>Microbacteriaceae</taxon>
        <taxon>Frondihabitans</taxon>
    </lineage>
</organism>
<accession>A0ABP8VXE6</accession>
<feature type="transmembrane region" description="Helical" evidence="1">
    <location>
        <begin position="17"/>
        <end position="37"/>
    </location>
</feature>
<keyword evidence="1" id="KW-0812">Transmembrane</keyword>
<protein>
    <submittedName>
        <fullName evidence="2">Uncharacterized protein</fullName>
    </submittedName>
</protein>
<proteinExistence type="predicted"/>